<dbReference type="Pfam" id="PF01839">
    <property type="entry name" value="FG-GAP"/>
    <property type="match status" value="1"/>
</dbReference>
<keyword evidence="3" id="KW-1185">Reference proteome</keyword>
<dbReference type="AlphaFoldDB" id="A0A517XXB6"/>
<dbReference type="PANTHER" id="PTHR46580:SF2">
    <property type="entry name" value="MAM DOMAIN-CONTAINING PROTEIN"/>
    <property type="match status" value="1"/>
</dbReference>
<evidence type="ECO:0000313" key="2">
    <source>
        <dbReference type="EMBL" id="QDU22157.1"/>
    </source>
</evidence>
<dbReference type="PANTHER" id="PTHR46580">
    <property type="entry name" value="SENSOR KINASE-RELATED"/>
    <property type="match status" value="1"/>
</dbReference>
<proteinExistence type="predicted"/>
<dbReference type="SUPFAM" id="SSF69318">
    <property type="entry name" value="Integrin alpha N-terminal domain"/>
    <property type="match status" value="1"/>
</dbReference>
<dbReference type="InterPro" id="IPR028994">
    <property type="entry name" value="Integrin_alpha_N"/>
</dbReference>
<evidence type="ECO:0000256" key="1">
    <source>
        <dbReference type="ARBA" id="ARBA00022729"/>
    </source>
</evidence>
<dbReference type="Pfam" id="PF13517">
    <property type="entry name" value="FG-GAP_3"/>
    <property type="match status" value="1"/>
</dbReference>
<sequence length="378" mass="37769">MPTHVPGPTGARSRLGRLARLPHRVRLEVWQLEDRVVPATAGFVEGPDGTLFPVPSEATSLPAGALGLPFLALAPQGEAPPVVRFNNPQTGIRMFPFVPFAPDFLGGVRPAAADVTGDGVPDFVVGVGPGGGSEVRVYDGASGAQAAGPLGSFQAFEAGFTGGVSVAAADVNRDGFADVIVAAGTGGGPRVRVLSGADGAVLADFFAADETLRFGLVVAAADVNRDGAADIITATGAGGVAEVTVFSGLDRSRLAGFLAFEPDFTLGVSLAAADVTGDGAADVLVGAGRGGSPRVRVFDGASGSVVKDFYAFESSFRGGANVAGIDTDGEGLAEIVTGAGPGGGSRVRVLDATTLAERISFAAYTAPFDNTGVVVAGR</sequence>
<accession>A0A517XXB6</accession>
<dbReference type="RefSeq" id="WP_202920285.1">
    <property type="nucleotide sequence ID" value="NZ_CP036273.1"/>
</dbReference>
<organism evidence="2 3">
    <name type="scientific">Urbifossiella limnaea</name>
    <dbReference type="NCBI Taxonomy" id="2528023"/>
    <lineage>
        <taxon>Bacteria</taxon>
        <taxon>Pseudomonadati</taxon>
        <taxon>Planctomycetota</taxon>
        <taxon>Planctomycetia</taxon>
        <taxon>Gemmatales</taxon>
        <taxon>Gemmataceae</taxon>
        <taxon>Urbifossiella</taxon>
    </lineage>
</organism>
<dbReference type="EMBL" id="CP036273">
    <property type="protein sequence ID" value="QDU22157.1"/>
    <property type="molecule type" value="Genomic_DNA"/>
</dbReference>
<protein>
    <submittedName>
        <fullName evidence="2">FG-GAP repeat protein</fullName>
    </submittedName>
</protein>
<evidence type="ECO:0000313" key="3">
    <source>
        <dbReference type="Proteomes" id="UP000319576"/>
    </source>
</evidence>
<dbReference type="InterPro" id="IPR013517">
    <property type="entry name" value="FG-GAP"/>
</dbReference>
<name>A0A517XXB6_9BACT</name>
<reference evidence="2 3" key="1">
    <citation type="submission" date="2019-02" db="EMBL/GenBank/DDBJ databases">
        <title>Deep-cultivation of Planctomycetes and their phenomic and genomic characterization uncovers novel biology.</title>
        <authorList>
            <person name="Wiegand S."/>
            <person name="Jogler M."/>
            <person name="Boedeker C."/>
            <person name="Pinto D."/>
            <person name="Vollmers J."/>
            <person name="Rivas-Marin E."/>
            <person name="Kohn T."/>
            <person name="Peeters S.H."/>
            <person name="Heuer A."/>
            <person name="Rast P."/>
            <person name="Oberbeckmann S."/>
            <person name="Bunk B."/>
            <person name="Jeske O."/>
            <person name="Meyerdierks A."/>
            <person name="Storesund J.E."/>
            <person name="Kallscheuer N."/>
            <person name="Luecker S."/>
            <person name="Lage O.M."/>
            <person name="Pohl T."/>
            <person name="Merkel B.J."/>
            <person name="Hornburger P."/>
            <person name="Mueller R.-W."/>
            <person name="Bruemmer F."/>
            <person name="Labrenz M."/>
            <person name="Spormann A.M."/>
            <person name="Op den Camp H."/>
            <person name="Overmann J."/>
            <person name="Amann R."/>
            <person name="Jetten M.S.M."/>
            <person name="Mascher T."/>
            <person name="Medema M.H."/>
            <person name="Devos D.P."/>
            <person name="Kaster A.-K."/>
            <person name="Ovreas L."/>
            <person name="Rohde M."/>
            <person name="Galperin M.Y."/>
            <person name="Jogler C."/>
        </authorList>
    </citation>
    <scope>NUCLEOTIDE SEQUENCE [LARGE SCALE GENOMIC DNA]</scope>
    <source>
        <strain evidence="2 3">ETA_A1</strain>
    </source>
</reference>
<dbReference type="KEGG" id="uli:ETAA1_41330"/>
<keyword evidence="1" id="KW-0732">Signal</keyword>
<gene>
    <name evidence="2" type="ORF">ETAA1_41330</name>
</gene>
<dbReference type="Proteomes" id="UP000319576">
    <property type="component" value="Chromosome"/>
</dbReference>
<dbReference type="Gene3D" id="2.130.10.130">
    <property type="entry name" value="Integrin alpha, N-terminal"/>
    <property type="match status" value="2"/>
</dbReference>